<dbReference type="CDD" id="cd02440">
    <property type="entry name" value="AdoMet_MTases"/>
    <property type="match status" value="1"/>
</dbReference>
<name>A0A2G9ZE71_9BACT</name>
<dbReference type="InterPro" id="IPR029063">
    <property type="entry name" value="SAM-dependent_MTases_sf"/>
</dbReference>
<accession>A0A2G9ZE71</accession>
<dbReference type="Gene3D" id="3.40.50.150">
    <property type="entry name" value="Vaccinia Virus protein VP39"/>
    <property type="match status" value="1"/>
</dbReference>
<evidence type="ECO:0000313" key="3">
    <source>
        <dbReference type="Proteomes" id="UP000230447"/>
    </source>
</evidence>
<evidence type="ECO:0000313" key="2">
    <source>
        <dbReference type="EMBL" id="PIP31483.1"/>
    </source>
</evidence>
<dbReference type="InterPro" id="IPR013216">
    <property type="entry name" value="Methyltransf_11"/>
</dbReference>
<protein>
    <recommendedName>
        <fullName evidence="1">Methyltransferase type 11 domain-containing protein</fullName>
    </recommendedName>
</protein>
<proteinExistence type="predicted"/>
<gene>
    <name evidence="2" type="ORF">COX24_03385</name>
</gene>
<dbReference type="GO" id="GO:0008757">
    <property type="term" value="F:S-adenosylmethionine-dependent methyltransferase activity"/>
    <property type="evidence" value="ECO:0007669"/>
    <property type="project" value="InterPro"/>
</dbReference>
<dbReference type="PANTHER" id="PTHR43861">
    <property type="entry name" value="TRANS-ACONITATE 2-METHYLTRANSFERASE-RELATED"/>
    <property type="match status" value="1"/>
</dbReference>
<dbReference type="EMBL" id="PCSB01000070">
    <property type="protein sequence ID" value="PIP31483.1"/>
    <property type="molecule type" value="Genomic_DNA"/>
</dbReference>
<evidence type="ECO:0000259" key="1">
    <source>
        <dbReference type="Pfam" id="PF08241"/>
    </source>
</evidence>
<dbReference type="Proteomes" id="UP000230447">
    <property type="component" value="Unassembled WGS sequence"/>
</dbReference>
<reference evidence="2 3" key="1">
    <citation type="submission" date="2017-09" db="EMBL/GenBank/DDBJ databases">
        <title>Depth-based differentiation of microbial function through sediment-hosted aquifers and enrichment of novel symbionts in the deep terrestrial subsurface.</title>
        <authorList>
            <person name="Probst A.J."/>
            <person name="Ladd B."/>
            <person name="Jarett J.K."/>
            <person name="Geller-Mcgrath D.E."/>
            <person name="Sieber C.M."/>
            <person name="Emerson J.B."/>
            <person name="Anantharaman K."/>
            <person name="Thomas B.C."/>
            <person name="Malmstrom R."/>
            <person name="Stieglmeier M."/>
            <person name="Klingl A."/>
            <person name="Woyke T."/>
            <person name="Ryan C.M."/>
            <person name="Banfield J.F."/>
        </authorList>
    </citation>
    <scope>NUCLEOTIDE SEQUENCE [LARGE SCALE GENOMIC DNA]</scope>
    <source>
        <strain evidence="2">CG23_combo_of_CG06-09_8_20_14_all_37_87_8</strain>
    </source>
</reference>
<dbReference type="AlphaFoldDB" id="A0A2G9ZE71"/>
<sequence length="282" mass="33142">MIKVSKKNIEEIVANQMKSYGGTISPEWNIEKQVEENYSEVRAREDWDEITKYVSVGKTDKILDLGCGYGFLVTLLRIKGYLAYGCDTDIPSIKIAKELLKENGHDPKIVVNNNNLRLPYPAENFDFINLNYVLVYVKDRDILFREIKRVLKKNGKVYLITPNYQCCYDVNYGLFLFYFLPRRINKFYLRLVGRKNLIFFDSLNFTTKRNLEKVFKKNNFSFDDIGIKNWLSSFKKPSFSGRSNAYKSLINLIKTLHLVKSFQFFAKLGFYTPLIYILKNEH</sequence>
<organism evidence="2 3">
    <name type="scientific">bacterium (Candidatus Gribaldobacteria) CG23_combo_of_CG06-09_8_20_14_all_37_87_8</name>
    <dbReference type="NCBI Taxonomy" id="2014278"/>
    <lineage>
        <taxon>Bacteria</taxon>
        <taxon>Candidatus Gribaldobacteria</taxon>
    </lineage>
</organism>
<feature type="domain" description="Methyltransferase type 11" evidence="1">
    <location>
        <begin position="63"/>
        <end position="158"/>
    </location>
</feature>
<comment type="caution">
    <text evidence="2">The sequence shown here is derived from an EMBL/GenBank/DDBJ whole genome shotgun (WGS) entry which is preliminary data.</text>
</comment>
<dbReference type="SUPFAM" id="SSF53335">
    <property type="entry name" value="S-adenosyl-L-methionine-dependent methyltransferases"/>
    <property type="match status" value="1"/>
</dbReference>
<dbReference type="Pfam" id="PF08241">
    <property type="entry name" value="Methyltransf_11"/>
    <property type="match status" value="1"/>
</dbReference>